<name>A0ABN9QZM1_9DINO</name>
<dbReference type="Gene3D" id="3.30.420.10">
    <property type="entry name" value="Ribonuclease H-like superfamily/Ribonuclease H"/>
    <property type="match status" value="1"/>
</dbReference>
<dbReference type="EMBL" id="CAUYUJ010004729">
    <property type="protein sequence ID" value="CAK0810715.1"/>
    <property type="molecule type" value="Genomic_DNA"/>
</dbReference>
<keyword evidence="3" id="KW-1185">Reference proteome</keyword>
<reference evidence="2" key="1">
    <citation type="submission" date="2023-10" db="EMBL/GenBank/DDBJ databases">
        <authorList>
            <person name="Chen Y."/>
            <person name="Shah S."/>
            <person name="Dougan E. K."/>
            <person name="Thang M."/>
            <person name="Chan C."/>
        </authorList>
    </citation>
    <scope>NUCLEOTIDE SEQUENCE [LARGE SCALE GENOMIC DNA]</scope>
</reference>
<dbReference type="SUPFAM" id="SSF53098">
    <property type="entry name" value="Ribonuclease H-like"/>
    <property type="match status" value="1"/>
</dbReference>
<protein>
    <recommendedName>
        <fullName evidence="4">RNase H type-1 domain-containing protein</fullName>
    </recommendedName>
</protein>
<accession>A0ABN9QZM1</accession>
<proteinExistence type="predicted"/>
<gene>
    <name evidence="2" type="ORF">PCOR1329_LOCUS15592</name>
</gene>
<sequence length="968" mass="106528">EQRSIFTGGSKNPKKPSGDAWSVVIVGDDNHGFSFQGAIIGKHKSGADIALKDNAEHETTSTTVEITALIWAFAWVIHYNPHHITAISTDSLGALQLARRLAFAGHDPKLVGALCILYDMVSNKIDLQRVHARDCNPWNEVADAAANRGRLQEVTPPQPEWASVMDGASQRDWEFLIDADPSARGRTPFSDTAASQLTGSRRPPRPDTFTAPPGQDDGARCVNANCYHIISSGHKGFNYGCELHVLLSKLYGKSVLVKDPRLLIVRVAAPGFNRVLAVARAPRSKALATVKGRYWKQLADAAERRQASIIFFDANARAGSIASTVIGDKGFKQHEDPETKDDHYPVKLQLAYQTVSSVTKGAPKLGESKLAGDGCRKKFSPKLDEAKRPPWGTNLNEHLAIVTEKITEAARECFRSHGRTPHKPYIARLRYAAELIAKEALLPDPADVSALADLSDYAKIVVGSINFSTPSLATSVVEPDEVNAVHSARHYFDALVRFFQTSKSIPQKWITTDRDDFLERTADEMGTAIDDHAPRLEALYAKRLLAFGGRKSKKPPTPIIRTNDDGKPFTTKSEIADHALAFYGNVEQATGTDADGVAADYTKRTRHEGPGPKIQNVIPKHQLTSQLAAAKRGRRGGPDQLTDDMSRASPEGMARLLHPVLVKTHFESTEPIAAKGGYSTYFHKEQRAMELQESYRGILLSNAIGKMHSSFLRSRVKGLLPELLEATQCGARPMMAADFITHTSLALISDCRRRSRSCSITFLDLREAFHSVIREFCMQLQTSADELNELIERIDIPDFIRPALKERLQQPAYSNQHIDDEHLCHMIADQHTTNWMTAKSARHCQLPRTSTRPGVPCSDVAFNMHFAIMLGAIDQAVQDEEAHGRQIGGREIEACSEPLFSPNPHEGSVLRNMSFVDDLTEYNSTASASDRINAPTLAAARLCAAAFQHGLKPRPDMTKAILVHYGAG</sequence>
<dbReference type="Proteomes" id="UP001189429">
    <property type="component" value="Unassembled WGS sequence"/>
</dbReference>
<evidence type="ECO:0000313" key="3">
    <source>
        <dbReference type="Proteomes" id="UP001189429"/>
    </source>
</evidence>
<evidence type="ECO:0008006" key="4">
    <source>
        <dbReference type="Google" id="ProtNLM"/>
    </source>
</evidence>
<evidence type="ECO:0000256" key="1">
    <source>
        <dbReference type="SAM" id="MobiDB-lite"/>
    </source>
</evidence>
<feature type="region of interest" description="Disordered" evidence="1">
    <location>
        <begin position="181"/>
        <end position="215"/>
    </location>
</feature>
<dbReference type="InterPro" id="IPR036397">
    <property type="entry name" value="RNaseH_sf"/>
</dbReference>
<organism evidence="2 3">
    <name type="scientific">Prorocentrum cordatum</name>
    <dbReference type="NCBI Taxonomy" id="2364126"/>
    <lineage>
        <taxon>Eukaryota</taxon>
        <taxon>Sar</taxon>
        <taxon>Alveolata</taxon>
        <taxon>Dinophyceae</taxon>
        <taxon>Prorocentrales</taxon>
        <taxon>Prorocentraceae</taxon>
        <taxon>Prorocentrum</taxon>
    </lineage>
</organism>
<comment type="caution">
    <text evidence="2">The sequence shown here is derived from an EMBL/GenBank/DDBJ whole genome shotgun (WGS) entry which is preliminary data.</text>
</comment>
<feature type="non-terminal residue" evidence="2">
    <location>
        <position position="1"/>
    </location>
</feature>
<feature type="compositionally biased region" description="Polar residues" evidence="1">
    <location>
        <begin position="189"/>
        <end position="199"/>
    </location>
</feature>
<dbReference type="InterPro" id="IPR012337">
    <property type="entry name" value="RNaseH-like_sf"/>
</dbReference>
<evidence type="ECO:0000313" key="2">
    <source>
        <dbReference type="EMBL" id="CAK0810715.1"/>
    </source>
</evidence>
<feature type="non-terminal residue" evidence="2">
    <location>
        <position position="968"/>
    </location>
</feature>